<dbReference type="PANTHER" id="PTHR11210">
    <property type="entry name" value="RING BOX"/>
    <property type="match status" value="1"/>
</dbReference>
<evidence type="ECO:0000313" key="6">
    <source>
        <dbReference type="Ensembl" id="ENSCSRP00000011081.1"/>
    </source>
</evidence>
<dbReference type="Ensembl" id="ENSCSRT00000011502.1">
    <property type="protein sequence ID" value="ENSCSRP00000011081.1"/>
    <property type="gene ID" value="ENSCSRG00000008297.1"/>
</dbReference>
<dbReference type="InterPro" id="IPR051031">
    <property type="entry name" value="RING-box_E3_Ubiquitin_Ligase"/>
</dbReference>
<evidence type="ECO:0000256" key="3">
    <source>
        <dbReference type="ARBA" id="ARBA00022786"/>
    </source>
</evidence>
<dbReference type="InterPro" id="IPR013083">
    <property type="entry name" value="Znf_RING/FYVE/PHD"/>
</dbReference>
<keyword evidence="2" id="KW-0863">Zinc-finger</keyword>
<evidence type="ECO:0000256" key="5">
    <source>
        <dbReference type="SAM" id="MobiDB-lite"/>
    </source>
</evidence>
<dbReference type="GO" id="GO:0031461">
    <property type="term" value="C:cullin-RING ubiquitin ligase complex"/>
    <property type="evidence" value="ECO:0007669"/>
    <property type="project" value="UniProtKB-ARBA"/>
</dbReference>
<feature type="region of interest" description="Disordered" evidence="5">
    <location>
        <begin position="1"/>
        <end position="23"/>
    </location>
</feature>
<dbReference type="AlphaFoldDB" id="A0A8C3S7W8"/>
<evidence type="ECO:0000256" key="2">
    <source>
        <dbReference type="ARBA" id="ARBA00022771"/>
    </source>
</evidence>
<dbReference type="GO" id="GO:0004842">
    <property type="term" value="F:ubiquitin-protein transferase activity"/>
    <property type="evidence" value="ECO:0007669"/>
    <property type="project" value="UniProtKB-ARBA"/>
</dbReference>
<keyword evidence="1" id="KW-0479">Metal-binding</keyword>
<dbReference type="GO" id="GO:0008270">
    <property type="term" value="F:zinc ion binding"/>
    <property type="evidence" value="ECO:0007669"/>
    <property type="project" value="UniProtKB-KW"/>
</dbReference>
<protein>
    <submittedName>
        <fullName evidence="6">Uncharacterized protein</fullName>
    </submittedName>
</protein>
<keyword evidence="3" id="KW-0833">Ubl conjugation pathway</keyword>
<reference evidence="6" key="2">
    <citation type="submission" date="2025-09" db="UniProtKB">
        <authorList>
            <consortium name="Ensembl"/>
        </authorList>
    </citation>
    <scope>IDENTIFICATION</scope>
</reference>
<evidence type="ECO:0000256" key="1">
    <source>
        <dbReference type="ARBA" id="ARBA00022723"/>
    </source>
</evidence>
<accession>A0A8C3S7W8</accession>
<dbReference type="SUPFAM" id="SSF57850">
    <property type="entry name" value="RING/U-box"/>
    <property type="match status" value="1"/>
</dbReference>
<dbReference type="Gene3D" id="3.30.40.10">
    <property type="entry name" value="Zinc/RING finger domain, C3HC4 (zinc finger)"/>
    <property type="match status" value="1"/>
</dbReference>
<sequence>TLARHSCQNGGGDGCGSNSGASAERFEGKKWNAVALWAWDIVVENSAICRNHIMDLCLECQANQALAPSEECTVAGGVCNVWALKKDGHRVYRFVPNLIGSSC</sequence>
<organism evidence="6 7">
    <name type="scientific">Chelydra serpentina</name>
    <name type="common">Snapping turtle</name>
    <name type="synonym">Testudo serpentina</name>
    <dbReference type="NCBI Taxonomy" id="8475"/>
    <lineage>
        <taxon>Eukaryota</taxon>
        <taxon>Metazoa</taxon>
        <taxon>Chordata</taxon>
        <taxon>Craniata</taxon>
        <taxon>Vertebrata</taxon>
        <taxon>Euteleostomi</taxon>
        <taxon>Archelosauria</taxon>
        <taxon>Testudinata</taxon>
        <taxon>Testudines</taxon>
        <taxon>Cryptodira</taxon>
        <taxon>Durocryptodira</taxon>
        <taxon>Americhelydia</taxon>
        <taxon>Chelydroidea</taxon>
        <taxon>Chelydridae</taxon>
        <taxon>Chelydra</taxon>
    </lineage>
</organism>
<keyword evidence="7" id="KW-1185">Reference proteome</keyword>
<dbReference type="GO" id="GO:0051603">
    <property type="term" value="P:proteolysis involved in protein catabolic process"/>
    <property type="evidence" value="ECO:0007669"/>
    <property type="project" value="UniProtKB-ARBA"/>
</dbReference>
<reference evidence="6" key="1">
    <citation type="submission" date="2025-08" db="UniProtKB">
        <authorList>
            <consortium name="Ensembl"/>
        </authorList>
    </citation>
    <scope>IDENTIFICATION</scope>
</reference>
<dbReference type="Proteomes" id="UP000694403">
    <property type="component" value="Unplaced"/>
</dbReference>
<keyword evidence="4" id="KW-0862">Zinc</keyword>
<name>A0A8C3S7W8_CHESE</name>
<proteinExistence type="predicted"/>
<evidence type="ECO:0000313" key="7">
    <source>
        <dbReference type="Proteomes" id="UP000694403"/>
    </source>
</evidence>
<evidence type="ECO:0000256" key="4">
    <source>
        <dbReference type="ARBA" id="ARBA00022833"/>
    </source>
</evidence>